<feature type="region of interest" description="Disordered" evidence="1">
    <location>
        <begin position="1"/>
        <end position="205"/>
    </location>
</feature>
<gene>
    <name evidence="2" type="ORF">GCM10020369_41710</name>
</gene>
<keyword evidence="3" id="KW-1185">Reference proteome</keyword>
<organism evidence="2 3">
    <name type="scientific">Cryptosporangium minutisporangium</name>
    <dbReference type="NCBI Taxonomy" id="113569"/>
    <lineage>
        <taxon>Bacteria</taxon>
        <taxon>Bacillati</taxon>
        <taxon>Actinomycetota</taxon>
        <taxon>Actinomycetes</taxon>
        <taxon>Cryptosporangiales</taxon>
        <taxon>Cryptosporangiaceae</taxon>
        <taxon>Cryptosporangium</taxon>
    </lineage>
</organism>
<comment type="caution">
    <text evidence="2">The sequence shown here is derived from an EMBL/GenBank/DDBJ whole genome shotgun (WGS) entry which is preliminary data.</text>
</comment>
<proteinExistence type="predicted"/>
<sequence>MHPGDRSRPTAPGTDAPPPWRQSPATSNGSDPAGQSAEEVVDNLWAALQRSKGQESRVQSDVDTSDRAGDGARTTPPATPAPRAPGAPASATPPGSGASSSTTSTPSSPTGAPATGASTSGSPATGAPATPASGAPATSAPAPATGSPATPGAATTPNSTFGGGSATSTESSTAGLVPAARPAGGGRSGLNGGRDGAAPAARPDVQPLLDAEYAATVRERWFGVQSAFVDDPESAVREASVVLEDSIAAIGRGLEKLRRSVTDSAEAAEGTEDLRVALLRHREVIGRLLQL</sequence>
<evidence type="ECO:0000313" key="2">
    <source>
        <dbReference type="EMBL" id="GAA3389876.1"/>
    </source>
</evidence>
<dbReference type="Proteomes" id="UP001501676">
    <property type="component" value="Unassembled WGS sequence"/>
</dbReference>
<feature type="compositionally biased region" description="Low complexity" evidence="1">
    <location>
        <begin position="86"/>
        <end position="182"/>
    </location>
</feature>
<evidence type="ECO:0000313" key="3">
    <source>
        <dbReference type="Proteomes" id="UP001501676"/>
    </source>
</evidence>
<feature type="compositionally biased region" description="Basic and acidic residues" evidence="1">
    <location>
        <begin position="52"/>
        <end position="70"/>
    </location>
</feature>
<feature type="compositionally biased region" description="Gly residues" evidence="1">
    <location>
        <begin position="183"/>
        <end position="195"/>
    </location>
</feature>
<protein>
    <submittedName>
        <fullName evidence="2">Uncharacterized protein</fullName>
    </submittedName>
</protein>
<name>A0ABP6T094_9ACTN</name>
<dbReference type="EMBL" id="BAAAYN010000026">
    <property type="protein sequence ID" value="GAA3389876.1"/>
    <property type="molecule type" value="Genomic_DNA"/>
</dbReference>
<reference evidence="3" key="1">
    <citation type="journal article" date="2019" name="Int. J. Syst. Evol. Microbiol.">
        <title>The Global Catalogue of Microorganisms (GCM) 10K type strain sequencing project: providing services to taxonomists for standard genome sequencing and annotation.</title>
        <authorList>
            <consortium name="The Broad Institute Genomics Platform"/>
            <consortium name="The Broad Institute Genome Sequencing Center for Infectious Disease"/>
            <person name="Wu L."/>
            <person name="Ma J."/>
        </authorList>
    </citation>
    <scope>NUCLEOTIDE SEQUENCE [LARGE SCALE GENOMIC DNA]</scope>
    <source>
        <strain evidence="3">JCM 9458</strain>
    </source>
</reference>
<accession>A0ABP6T094</accession>
<evidence type="ECO:0000256" key="1">
    <source>
        <dbReference type="SAM" id="MobiDB-lite"/>
    </source>
</evidence>